<accession>A0ABT3H6S2</accession>
<evidence type="ECO:0000256" key="4">
    <source>
        <dbReference type="ARBA" id="ARBA00023163"/>
    </source>
</evidence>
<dbReference type="InterPro" id="IPR058163">
    <property type="entry name" value="LysR-type_TF_proteobact-type"/>
</dbReference>
<reference evidence="7" key="1">
    <citation type="submission" date="2023-07" db="EMBL/GenBank/DDBJ databases">
        <title>Genome sequencing of Purple Non-Sulfur Bacteria from various extreme environments.</title>
        <authorList>
            <person name="Mayer M."/>
        </authorList>
    </citation>
    <scope>NUCLEOTIDE SEQUENCE [LARGE SCALE GENOMIC DNA]</scope>
    <source>
        <strain evidence="7">DSM 17935</strain>
    </source>
</reference>
<evidence type="ECO:0000256" key="3">
    <source>
        <dbReference type="ARBA" id="ARBA00023125"/>
    </source>
</evidence>
<dbReference type="EMBL" id="JAOQNS010000001">
    <property type="protein sequence ID" value="MCW2306085.1"/>
    <property type="molecule type" value="Genomic_DNA"/>
</dbReference>
<evidence type="ECO:0000313" key="6">
    <source>
        <dbReference type="EMBL" id="MCW2306085.1"/>
    </source>
</evidence>
<feature type="domain" description="HTH lysR-type" evidence="5">
    <location>
        <begin position="9"/>
        <end position="66"/>
    </location>
</feature>
<dbReference type="InterPro" id="IPR000847">
    <property type="entry name" value="LysR_HTH_N"/>
</dbReference>
<dbReference type="Gene3D" id="1.10.10.10">
    <property type="entry name" value="Winged helix-like DNA-binding domain superfamily/Winged helix DNA-binding domain"/>
    <property type="match status" value="1"/>
</dbReference>
<sequence>MDYFSRALPPLSRLRPFEAAARLESFTLAAVELGLTQTAVSKQISLLEADLGTVLFERRNRAVFLTEEGRRFGRIVTAALAEIAAEAAHLRGASLPGGLVLHCQLCEAFYWLMPRLSLFHERHPGIELRVVSALEPLTAAREPFDVAIQTTGRPSGSARLAFTAADEVFPVCAPQVLEGADLPLAPQELSAFPLLSHRVVPQDWMDWPDWFAAIGAPVPTDLRPTHFDSFPLVVQAAVAGQGIALGWRRTVDSMLAEGKLIRPCADVVKRPSELSVFRGSRRGGHAETRALLDWLGEELAQPL</sequence>
<dbReference type="SUPFAM" id="SSF53850">
    <property type="entry name" value="Periplasmic binding protein-like II"/>
    <property type="match status" value="1"/>
</dbReference>
<dbReference type="PROSITE" id="PS50931">
    <property type="entry name" value="HTH_LYSR"/>
    <property type="match status" value="1"/>
</dbReference>
<dbReference type="InterPro" id="IPR005119">
    <property type="entry name" value="LysR_subst-bd"/>
</dbReference>
<evidence type="ECO:0000256" key="2">
    <source>
        <dbReference type="ARBA" id="ARBA00023015"/>
    </source>
</evidence>
<gene>
    <name evidence="6" type="ORF">M2319_000401</name>
</gene>
<protein>
    <submittedName>
        <fullName evidence="6">DNA-binding transcriptional LysR family regulator</fullName>
    </submittedName>
</protein>
<dbReference type="InterPro" id="IPR036388">
    <property type="entry name" value="WH-like_DNA-bd_sf"/>
</dbReference>
<dbReference type="Gene3D" id="3.40.190.10">
    <property type="entry name" value="Periplasmic binding protein-like II"/>
    <property type="match status" value="2"/>
</dbReference>
<keyword evidence="3 6" id="KW-0238">DNA-binding</keyword>
<organism evidence="6 7">
    <name type="scientific">Rhodobium gokarnense</name>
    <dbReference type="NCBI Taxonomy" id="364296"/>
    <lineage>
        <taxon>Bacteria</taxon>
        <taxon>Pseudomonadati</taxon>
        <taxon>Pseudomonadota</taxon>
        <taxon>Alphaproteobacteria</taxon>
        <taxon>Hyphomicrobiales</taxon>
        <taxon>Rhodobiaceae</taxon>
        <taxon>Rhodobium</taxon>
    </lineage>
</organism>
<proteinExistence type="inferred from homology"/>
<dbReference type="RefSeq" id="WP_264599755.1">
    <property type="nucleotide sequence ID" value="NZ_JAOQNS010000001.1"/>
</dbReference>
<dbReference type="PRINTS" id="PR00039">
    <property type="entry name" value="HTHLYSR"/>
</dbReference>
<keyword evidence="7" id="KW-1185">Reference proteome</keyword>
<dbReference type="Pfam" id="PF00126">
    <property type="entry name" value="HTH_1"/>
    <property type="match status" value="1"/>
</dbReference>
<evidence type="ECO:0000259" key="5">
    <source>
        <dbReference type="PROSITE" id="PS50931"/>
    </source>
</evidence>
<comment type="similarity">
    <text evidence="1">Belongs to the LysR transcriptional regulatory family.</text>
</comment>
<keyword evidence="2" id="KW-0805">Transcription regulation</keyword>
<comment type="caution">
    <text evidence="6">The sequence shown here is derived from an EMBL/GenBank/DDBJ whole genome shotgun (WGS) entry which is preliminary data.</text>
</comment>
<dbReference type="GO" id="GO:0003677">
    <property type="term" value="F:DNA binding"/>
    <property type="evidence" value="ECO:0007669"/>
    <property type="project" value="UniProtKB-KW"/>
</dbReference>
<keyword evidence="4" id="KW-0804">Transcription</keyword>
<dbReference type="InterPro" id="IPR036390">
    <property type="entry name" value="WH_DNA-bd_sf"/>
</dbReference>
<dbReference type="PANTHER" id="PTHR30537">
    <property type="entry name" value="HTH-TYPE TRANSCRIPTIONAL REGULATOR"/>
    <property type="match status" value="1"/>
</dbReference>
<dbReference type="Pfam" id="PF03466">
    <property type="entry name" value="LysR_substrate"/>
    <property type="match status" value="1"/>
</dbReference>
<evidence type="ECO:0000256" key="1">
    <source>
        <dbReference type="ARBA" id="ARBA00009437"/>
    </source>
</evidence>
<name>A0ABT3H6S2_9HYPH</name>
<dbReference type="PANTHER" id="PTHR30537:SF26">
    <property type="entry name" value="GLYCINE CLEAVAGE SYSTEM TRANSCRIPTIONAL ACTIVATOR"/>
    <property type="match status" value="1"/>
</dbReference>
<dbReference type="SUPFAM" id="SSF46785">
    <property type="entry name" value="Winged helix' DNA-binding domain"/>
    <property type="match status" value="1"/>
</dbReference>
<dbReference type="Proteomes" id="UP001209755">
    <property type="component" value="Unassembled WGS sequence"/>
</dbReference>
<evidence type="ECO:0000313" key="7">
    <source>
        <dbReference type="Proteomes" id="UP001209755"/>
    </source>
</evidence>